<feature type="compositionally biased region" description="Basic and acidic residues" evidence="1">
    <location>
        <begin position="16"/>
        <end position="31"/>
    </location>
</feature>
<dbReference type="EMBL" id="POWG01000049">
    <property type="protein sequence ID" value="PNQ95440.1"/>
    <property type="molecule type" value="Genomic_DNA"/>
</dbReference>
<evidence type="ECO:0000313" key="4">
    <source>
        <dbReference type="EMBL" id="PNQ95440.1"/>
    </source>
</evidence>
<keyword evidence="4" id="KW-0378">Hydrolase</keyword>
<organism evidence="3 5">
    <name type="scientific">Azospirillum argentinense</name>
    <dbReference type="NCBI Taxonomy" id="2970906"/>
    <lineage>
        <taxon>Bacteria</taxon>
        <taxon>Pseudomonadati</taxon>
        <taxon>Pseudomonadota</taxon>
        <taxon>Alphaproteobacteria</taxon>
        <taxon>Rhodospirillales</taxon>
        <taxon>Azospirillaceae</taxon>
        <taxon>Azospirillum</taxon>
    </lineage>
</organism>
<keyword evidence="3" id="KW-0614">Plasmid</keyword>
<dbReference type="SUPFAM" id="SSF56281">
    <property type="entry name" value="Metallo-hydrolase/oxidoreductase"/>
    <property type="match status" value="1"/>
</dbReference>
<evidence type="ECO:0000313" key="3">
    <source>
        <dbReference type="EMBL" id="AIB14776.1"/>
    </source>
</evidence>
<sequence>MPRDDSQPRFPAVPSDHWDGRRFFNPHADTDKSPRELWRLYKARGPRWTPPDPQPPRPFRAVTPARGEVAVTFIGQATFLIQIGGAAFLTDPVYSDHAGPFGRLGPKRVRPPAVRMEDLPAIDAVLLSHNHYDHLDAPTLRHLARRRGVPQVMTGLGNGPMMRRAGFDAVHELDWWDSLPGPHGTRITFVPAQHWSARTPFDRRRTLWGGFVVETPEAAVYFAGDSGYCPHFREIGRRFGAIDVALLPIGAYEPRWFMAAQHMNPADAVRAHRDLGARHSVAMHFGTFQLTAEGIDAPIRALHHALAEQAVDPGHFAIPGFGEPMRFRRPSA</sequence>
<dbReference type="Pfam" id="PF12706">
    <property type="entry name" value="Lactamase_B_2"/>
    <property type="match status" value="1"/>
</dbReference>
<reference evidence="3 5" key="1">
    <citation type="journal article" date="2014" name="Genome Announc.">
        <title>Complete Genome Sequence of the Model Rhizosphere Strain Azospirillum brasilense Az39, Successfully Applied in Agriculture.</title>
        <authorList>
            <person name="Rivera D."/>
            <person name="Revale S."/>
            <person name="Molina R."/>
            <person name="Gualpa J."/>
            <person name="Puente M."/>
            <person name="Maroniche G."/>
            <person name="Paris G."/>
            <person name="Baker D."/>
            <person name="Clavijo B."/>
            <person name="McLay K."/>
            <person name="Spaepen S."/>
            <person name="Perticari A."/>
            <person name="Vazquez M."/>
            <person name="Wisniewski-Dye F."/>
            <person name="Watkins C."/>
            <person name="Martinez-Abarca F."/>
            <person name="Vanderleyden J."/>
            <person name="Cassan F."/>
        </authorList>
    </citation>
    <scope>NUCLEOTIDE SEQUENCE [LARGE SCALE GENOMIC DNA]</scope>
    <source>
        <strain evidence="3 5">Az39</strain>
        <plasmid evidence="3">AbAZ39_p1</plasmid>
    </source>
</reference>
<dbReference type="PANTHER" id="PTHR15032">
    <property type="entry name" value="N-ACYL-PHOSPHATIDYLETHANOLAMINE-HYDROLYZING PHOSPHOLIPASE D"/>
    <property type="match status" value="1"/>
</dbReference>
<proteinExistence type="predicted"/>
<dbReference type="Proteomes" id="UP000027186">
    <property type="component" value="Plasmid AbAZ39_p1"/>
</dbReference>
<evidence type="ECO:0000259" key="2">
    <source>
        <dbReference type="Pfam" id="PF12706"/>
    </source>
</evidence>
<dbReference type="AlphaFoldDB" id="A0A060DLE2"/>
<dbReference type="Gene3D" id="3.60.15.10">
    <property type="entry name" value="Ribonuclease Z/Hydroxyacylglutathione hydrolase-like"/>
    <property type="match status" value="1"/>
</dbReference>
<dbReference type="GO" id="GO:0016787">
    <property type="term" value="F:hydrolase activity"/>
    <property type="evidence" value="ECO:0007669"/>
    <property type="project" value="UniProtKB-KW"/>
</dbReference>
<accession>A0A060DLE2</accession>
<geneLocation type="plasmid" evidence="4">
    <name>p29unnamed</name>
</geneLocation>
<evidence type="ECO:0000256" key="1">
    <source>
        <dbReference type="SAM" id="MobiDB-lite"/>
    </source>
</evidence>
<dbReference type="InterPro" id="IPR024884">
    <property type="entry name" value="NAPE-PLD"/>
</dbReference>
<gene>
    <name evidence="3" type="ORF">ABAZ39_23055</name>
    <name evidence="4" type="ORF">C1S70_28970</name>
</gene>
<dbReference type="GO" id="GO:0005737">
    <property type="term" value="C:cytoplasm"/>
    <property type="evidence" value="ECO:0007669"/>
    <property type="project" value="TreeGrafter"/>
</dbReference>
<feature type="region of interest" description="Disordered" evidence="1">
    <location>
        <begin position="1"/>
        <end position="31"/>
    </location>
</feature>
<dbReference type="EMBL" id="CP007794">
    <property type="protein sequence ID" value="AIB14776.1"/>
    <property type="molecule type" value="Genomic_DNA"/>
</dbReference>
<geneLocation type="plasmid" evidence="3 5">
    <name>AbAZ39_p1</name>
</geneLocation>
<dbReference type="PIRSF" id="PIRSF038896">
    <property type="entry name" value="NAPE-PLD"/>
    <property type="match status" value="1"/>
</dbReference>
<accession>A0A2K1FSE6</accession>
<dbReference type="RefSeq" id="WP_063922685.1">
    <property type="nucleotide sequence ID" value="NZ_CP007794.1"/>
</dbReference>
<protein>
    <submittedName>
        <fullName evidence="4">Metallo-hydrolase/oxidoreductase</fullName>
    </submittedName>
</protein>
<evidence type="ECO:0000313" key="5">
    <source>
        <dbReference type="Proteomes" id="UP000027186"/>
    </source>
</evidence>
<dbReference type="PANTHER" id="PTHR15032:SF4">
    <property type="entry name" value="N-ACYL-PHOSPHATIDYLETHANOLAMINE-HYDROLYZING PHOSPHOLIPASE D"/>
    <property type="match status" value="1"/>
</dbReference>
<dbReference type="InterPro" id="IPR036866">
    <property type="entry name" value="RibonucZ/Hydroxyglut_hydro"/>
</dbReference>
<feature type="domain" description="Metallo-beta-lactamase" evidence="2">
    <location>
        <begin position="88"/>
        <end position="285"/>
    </location>
</feature>
<dbReference type="Proteomes" id="UP000236268">
    <property type="component" value="Unassembled WGS sequence"/>
</dbReference>
<dbReference type="OrthoDB" id="9805728at2"/>
<dbReference type="InterPro" id="IPR001279">
    <property type="entry name" value="Metallo-B-lactamas"/>
</dbReference>
<reference evidence="4 6" key="2">
    <citation type="submission" date="2018-01" db="EMBL/GenBank/DDBJ databases">
        <title>Whole genome sequence of Azospirillum brasilense REC3 isolated from strawberry roots.</title>
        <authorList>
            <person name="Fontana C.A."/>
            <person name="Salazar S.M."/>
            <person name="Bassi D."/>
            <person name="Puglisi E."/>
            <person name="Lovaisa N.C."/>
            <person name="Toffoli L.M."/>
            <person name="Pedraza R."/>
            <person name="Cocconcelli P.S."/>
        </authorList>
    </citation>
    <scope>NUCLEOTIDE SEQUENCE [LARGE SCALE GENOMIC DNA]</scope>
    <source>
        <strain evidence="4 6">REC3</strain>
        <plasmid evidence="4">p29unnamed</plasmid>
    </source>
</reference>
<dbReference type="KEGG" id="abq:ABAZ39_23055"/>
<name>A0A060DLE2_9PROT</name>
<evidence type="ECO:0000313" key="6">
    <source>
        <dbReference type="Proteomes" id="UP000236268"/>
    </source>
</evidence>